<accession>A0ABU0LDB4</accession>
<comment type="caution">
    <text evidence="14">The sequence shown here is derived from an EMBL/GenBank/DDBJ whole genome shotgun (WGS) entry which is preliminary data.</text>
</comment>
<reference evidence="14 15" key="1">
    <citation type="submission" date="2023-07" db="EMBL/GenBank/DDBJ databases">
        <title>Genomic Encyclopedia of Type Strains, Phase IV (KMG-IV): sequencing the most valuable type-strain genomes for metagenomic binning, comparative biology and taxonomic classification.</title>
        <authorList>
            <person name="Goeker M."/>
        </authorList>
    </citation>
    <scope>NUCLEOTIDE SEQUENCE [LARGE SCALE GENOMIC DNA]</scope>
    <source>
        <strain evidence="14 15">DSM 3770</strain>
    </source>
</reference>
<name>A0ABU0LDB4_XANAG</name>
<keyword evidence="5" id="KW-0479">Metal-binding</keyword>
<keyword evidence="15" id="KW-1185">Reference proteome</keyword>
<dbReference type="EMBL" id="JAUSVY010000003">
    <property type="protein sequence ID" value="MDQ0505134.1"/>
    <property type="molecule type" value="Genomic_DNA"/>
</dbReference>
<dbReference type="GO" id="GO:0016163">
    <property type="term" value="F:nitrogenase activity"/>
    <property type="evidence" value="ECO:0007669"/>
    <property type="project" value="UniProtKB-EC"/>
</dbReference>
<dbReference type="NCBIfam" id="TIGR02930">
    <property type="entry name" value="vnfG_nitrog"/>
    <property type="match status" value="1"/>
</dbReference>
<evidence type="ECO:0000256" key="1">
    <source>
        <dbReference type="ARBA" id="ARBA00001915"/>
    </source>
</evidence>
<gene>
    <name evidence="14" type="ORF">QOZ94_001916</name>
</gene>
<dbReference type="Pfam" id="PF03139">
    <property type="entry name" value="AnfG_VnfG"/>
    <property type="match status" value="1"/>
</dbReference>
<comment type="function">
    <text evidence="2">The key enzymatic reactions in nitrogen fixation are catalyzed by the nitrogenase complex, which has 2 components: the iron protein (component 2) and a component 1 which is either a molybdenum-iron protein, a vanadium-iron, or an iron-iron protein.</text>
</comment>
<evidence type="ECO:0000313" key="15">
    <source>
        <dbReference type="Proteomes" id="UP001241747"/>
    </source>
</evidence>
<evidence type="ECO:0000256" key="6">
    <source>
        <dbReference type="ARBA" id="ARBA00022741"/>
    </source>
</evidence>
<evidence type="ECO:0000256" key="7">
    <source>
        <dbReference type="ARBA" id="ARBA00022840"/>
    </source>
</evidence>
<sequence length="113" mass="13039">MSPEQVDQLFGYVQERCLWQFSSRSWDRQENIDGILATATDLLAGREPKRDTPMHKIFYADALLMVGDFKSRFPWIAEVAPEEADALMGSLKDRLVEHTITKSLNHELNHSLY</sequence>
<evidence type="ECO:0000256" key="13">
    <source>
        <dbReference type="ARBA" id="ARBA00047967"/>
    </source>
</evidence>
<evidence type="ECO:0000313" key="14">
    <source>
        <dbReference type="EMBL" id="MDQ0505134.1"/>
    </source>
</evidence>
<evidence type="ECO:0000256" key="3">
    <source>
        <dbReference type="ARBA" id="ARBA00011515"/>
    </source>
</evidence>
<dbReference type="EC" id="1.18.6.1" evidence="4"/>
<evidence type="ECO:0000256" key="10">
    <source>
        <dbReference type="ARBA" id="ARBA00023014"/>
    </source>
</evidence>
<evidence type="ECO:0000256" key="5">
    <source>
        <dbReference type="ARBA" id="ARBA00022723"/>
    </source>
</evidence>
<evidence type="ECO:0000256" key="9">
    <source>
        <dbReference type="ARBA" id="ARBA00023004"/>
    </source>
</evidence>
<dbReference type="Proteomes" id="UP001241747">
    <property type="component" value="Unassembled WGS sequence"/>
</dbReference>
<keyword evidence="7" id="KW-0067">ATP-binding</keyword>
<keyword evidence="9" id="KW-0408">Iron</keyword>
<dbReference type="RefSeq" id="WP_237345633.1">
    <property type="nucleotide sequence ID" value="NZ_JABWGX010000011.1"/>
</dbReference>
<keyword evidence="11" id="KW-0535">Nitrogen fixation</keyword>
<keyword evidence="6" id="KW-0547">Nucleotide-binding</keyword>
<comment type="subunit">
    <text evidence="3">Hexamer of two alpha, two beta, and two delta chains.</text>
</comment>
<keyword evidence="8 14" id="KW-0560">Oxidoreductase</keyword>
<dbReference type="InterPro" id="IPR004349">
    <property type="entry name" value="V/Nase_d_su"/>
</dbReference>
<evidence type="ECO:0000256" key="12">
    <source>
        <dbReference type="ARBA" id="ARBA00030899"/>
    </source>
</evidence>
<evidence type="ECO:0000256" key="2">
    <source>
        <dbReference type="ARBA" id="ARBA00004064"/>
    </source>
</evidence>
<comment type="cofactor">
    <cofactor evidence="1">
        <name>iron-sulfur cluster</name>
        <dbReference type="ChEBI" id="CHEBI:30408"/>
    </cofactor>
</comment>
<evidence type="ECO:0000256" key="11">
    <source>
        <dbReference type="ARBA" id="ARBA00023231"/>
    </source>
</evidence>
<proteinExistence type="predicted"/>
<protein>
    <recommendedName>
        <fullName evidence="4">nitrogenase</fullName>
        <ecNumber evidence="4">1.18.6.1</ecNumber>
    </recommendedName>
    <alternativeName>
        <fullName evidence="12">Nitrogenase component I</fullName>
    </alternativeName>
</protein>
<keyword evidence="10" id="KW-0411">Iron-sulfur</keyword>
<evidence type="ECO:0000256" key="8">
    <source>
        <dbReference type="ARBA" id="ARBA00023002"/>
    </source>
</evidence>
<organism evidence="14 15">
    <name type="scientific">Xanthobacter agilis</name>
    <dbReference type="NCBI Taxonomy" id="47492"/>
    <lineage>
        <taxon>Bacteria</taxon>
        <taxon>Pseudomonadati</taxon>
        <taxon>Pseudomonadota</taxon>
        <taxon>Alphaproteobacteria</taxon>
        <taxon>Hyphomicrobiales</taxon>
        <taxon>Xanthobacteraceae</taxon>
        <taxon>Xanthobacter</taxon>
    </lineage>
</organism>
<dbReference type="InterPro" id="IPR014279">
    <property type="entry name" value="Nase_V-Fe_dsu"/>
</dbReference>
<comment type="catalytic activity">
    <reaction evidence="13">
        <text>N2 + 8 reduced [2Fe-2S]-[ferredoxin] + 16 ATP + 16 H2O = H2 + 8 oxidized [2Fe-2S]-[ferredoxin] + 2 NH4(+) + 16 ADP + 16 phosphate + 6 H(+)</text>
        <dbReference type="Rhea" id="RHEA:21448"/>
        <dbReference type="Rhea" id="RHEA-COMP:10000"/>
        <dbReference type="Rhea" id="RHEA-COMP:10001"/>
        <dbReference type="ChEBI" id="CHEBI:15377"/>
        <dbReference type="ChEBI" id="CHEBI:15378"/>
        <dbReference type="ChEBI" id="CHEBI:17997"/>
        <dbReference type="ChEBI" id="CHEBI:18276"/>
        <dbReference type="ChEBI" id="CHEBI:28938"/>
        <dbReference type="ChEBI" id="CHEBI:30616"/>
        <dbReference type="ChEBI" id="CHEBI:33737"/>
        <dbReference type="ChEBI" id="CHEBI:33738"/>
        <dbReference type="ChEBI" id="CHEBI:43474"/>
        <dbReference type="ChEBI" id="CHEBI:456216"/>
        <dbReference type="EC" id="1.18.6.1"/>
    </reaction>
</comment>
<evidence type="ECO:0000256" key="4">
    <source>
        <dbReference type="ARBA" id="ARBA00012773"/>
    </source>
</evidence>